<proteinExistence type="predicted"/>
<protein>
    <recommendedName>
        <fullName evidence="3">DUF1918 domain-containing protein</fullName>
    </recommendedName>
</protein>
<evidence type="ECO:0000313" key="1">
    <source>
        <dbReference type="EMBL" id="MFC5291236.1"/>
    </source>
</evidence>
<dbReference type="EMBL" id="JBHSKF010000024">
    <property type="protein sequence ID" value="MFC5291236.1"/>
    <property type="molecule type" value="Genomic_DNA"/>
</dbReference>
<keyword evidence="2" id="KW-1185">Reference proteome</keyword>
<evidence type="ECO:0008006" key="3">
    <source>
        <dbReference type="Google" id="ProtNLM"/>
    </source>
</evidence>
<organism evidence="1 2">
    <name type="scientific">Actinokineospora guangxiensis</name>
    <dbReference type="NCBI Taxonomy" id="1490288"/>
    <lineage>
        <taxon>Bacteria</taxon>
        <taxon>Bacillati</taxon>
        <taxon>Actinomycetota</taxon>
        <taxon>Actinomycetes</taxon>
        <taxon>Pseudonocardiales</taxon>
        <taxon>Pseudonocardiaceae</taxon>
        <taxon>Actinokineospora</taxon>
    </lineage>
</organism>
<sequence length="67" mass="7319">MPDMKRPAAQLIVGDVHYADNGKPRTVTDLTTDGDAVTIAFDDGTSQTVTPDLPLRIRRPRTPERGT</sequence>
<accession>A0ABW0EX22</accession>
<dbReference type="RefSeq" id="WP_378251152.1">
    <property type="nucleotide sequence ID" value="NZ_JBHSKF010000024.1"/>
</dbReference>
<reference evidence="2" key="1">
    <citation type="journal article" date="2019" name="Int. J. Syst. Evol. Microbiol.">
        <title>The Global Catalogue of Microorganisms (GCM) 10K type strain sequencing project: providing services to taxonomists for standard genome sequencing and annotation.</title>
        <authorList>
            <consortium name="The Broad Institute Genomics Platform"/>
            <consortium name="The Broad Institute Genome Sequencing Center for Infectious Disease"/>
            <person name="Wu L."/>
            <person name="Ma J."/>
        </authorList>
    </citation>
    <scope>NUCLEOTIDE SEQUENCE [LARGE SCALE GENOMIC DNA]</scope>
    <source>
        <strain evidence="2">CCUG 59778</strain>
    </source>
</reference>
<gene>
    <name evidence="1" type="ORF">ACFPM7_29660</name>
</gene>
<dbReference type="Proteomes" id="UP001596157">
    <property type="component" value="Unassembled WGS sequence"/>
</dbReference>
<name>A0ABW0EX22_9PSEU</name>
<evidence type="ECO:0000313" key="2">
    <source>
        <dbReference type="Proteomes" id="UP001596157"/>
    </source>
</evidence>
<comment type="caution">
    <text evidence="1">The sequence shown here is derived from an EMBL/GenBank/DDBJ whole genome shotgun (WGS) entry which is preliminary data.</text>
</comment>